<evidence type="ECO:0000256" key="3">
    <source>
        <dbReference type="ARBA" id="ARBA00023110"/>
    </source>
</evidence>
<evidence type="ECO:0000256" key="5">
    <source>
        <dbReference type="SAM" id="MobiDB-lite"/>
    </source>
</evidence>
<dbReference type="InterPro" id="IPR029000">
    <property type="entry name" value="Cyclophilin-like_dom_sf"/>
</dbReference>
<dbReference type="EMBL" id="JACMSC010000010">
    <property type="protein sequence ID" value="KAG6503439.1"/>
    <property type="molecule type" value="Genomic_DNA"/>
</dbReference>
<feature type="region of interest" description="Disordered" evidence="5">
    <location>
        <begin position="215"/>
        <end position="234"/>
    </location>
</feature>
<evidence type="ECO:0000259" key="6">
    <source>
        <dbReference type="PROSITE" id="PS50072"/>
    </source>
</evidence>
<accession>A0A8J5L0Z0</accession>
<keyword evidence="3" id="KW-0697">Rotamase</keyword>
<dbReference type="GO" id="GO:0005737">
    <property type="term" value="C:cytoplasm"/>
    <property type="evidence" value="ECO:0007669"/>
    <property type="project" value="TreeGrafter"/>
</dbReference>
<dbReference type="Proteomes" id="UP000734854">
    <property type="component" value="Unassembled WGS sequence"/>
</dbReference>
<evidence type="ECO:0000256" key="4">
    <source>
        <dbReference type="ARBA" id="ARBA00023235"/>
    </source>
</evidence>
<proteinExistence type="inferred from homology"/>
<organism evidence="7 8">
    <name type="scientific">Zingiber officinale</name>
    <name type="common">Ginger</name>
    <name type="synonym">Amomum zingiber</name>
    <dbReference type="NCBI Taxonomy" id="94328"/>
    <lineage>
        <taxon>Eukaryota</taxon>
        <taxon>Viridiplantae</taxon>
        <taxon>Streptophyta</taxon>
        <taxon>Embryophyta</taxon>
        <taxon>Tracheophyta</taxon>
        <taxon>Spermatophyta</taxon>
        <taxon>Magnoliopsida</taxon>
        <taxon>Liliopsida</taxon>
        <taxon>Zingiberales</taxon>
        <taxon>Zingiberaceae</taxon>
        <taxon>Zingiber</taxon>
    </lineage>
</organism>
<dbReference type="InterPro" id="IPR002130">
    <property type="entry name" value="Cyclophilin-type_PPIase_dom"/>
</dbReference>
<dbReference type="Pfam" id="PF00160">
    <property type="entry name" value="Pro_isomerase"/>
    <property type="match status" value="1"/>
</dbReference>
<keyword evidence="4" id="KW-0413">Isomerase</keyword>
<dbReference type="GO" id="GO:0006457">
    <property type="term" value="P:protein folding"/>
    <property type="evidence" value="ECO:0007669"/>
    <property type="project" value="InterPro"/>
</dbReference>
<feature type="domain" description="PPIase cyclophilin-type" evidence="6">
    <location>
        <begin position="8"/>
        <end position="122"/>
    </location>
</feature>
<dbReference type="AlphaFoldDB" id="A0A8J5L0Z0"/>
<comment type="similarity">
    <text evidence="1">Belongs to the cyclophilin-type PPIase family.</text>
</comment>
<protein>
    <recommendedName>
        <fullName evidence="2">peptidylprolyl isomerase</fullName>
        <ecNumber evidence="2">5.2.1.8</ecNumber>
    </recommendedName>
</protein>
<evidence type="ECO:0000313" key="7">
    <source>
        <dbReference type="EMBL" id="KAG6503439.1"/>
    </source>
</evidence>
<dbReference type="PROSITE" id="PS00170">
    <property type="entry name" value="CSA_PPIASE_1"/>
    <property type="match status" value="1"/>
</dbReference>
<name>A0A8J5L0Z0_ZINOF</name>
<comment type="caution">
    <text evidence="7">The sequence shown here is derived from an EMBL/GenBank/DDBJ whole genome shotgun (WGS) entry which is preliminary data.</text>
</comment>
<dbReference type="GO" id="GO:0003755">
    <property type="term" value="F:peptidyl-prolyl cis-trans isomerase activity"/>
    <property type="evidence" value="ECO:0007669"/>
    <property type="project" value="UniProtKB-KW"/>
</dbReference>
<gene>
    <name evidence="7" type="ORF">ZIOFF_035752</name>
</gene>
<evidence type="ECO:0000313" key="8">
    <source>
        <dbReference type="Proteomes" id="UP000734854"/>
    </source>
</evidence>
<dbReference type="SUPFAM" id="SSF50891">
    <property type="entry name" value="Cyclophilin-like"/>
    <property type="match status" value="1"/>
</dbReference>
<dbReference type="InterPro" id="IPR020892">
    <property type="entry name" value="Cyclophilin-type_PPIase_CS"/>
</dbReference>
<keyword evidence="8" id="KW-1185">Reference proteome</keyword>
<dbReference type="PANTHER" id="PTHR11071:SF561">
    <property type="entry name" value="PEPTIDYL-PROLYL CIS-TRANS ISOMERASE D-RELATED"/>
    <property type="match status" value="1"/>
</dbReference>
<dbReference type="GO" id="GO:0016018">
    <property type="term" value="F:cyclosporin A binding"/>
    <property type="evidence" value="ECO:0007669"/>
    <property type="project" value="TreeGrafter"/>
</dbReference>
<dbReference type="PANTHER" id="PTHR11071">
    <property type="entry name" value="PEPTIDYL-PROLYL CIS-TRANS ISOMERASE"/>
    <property type="match status" value="1"/>
</dbReference>
<evidence type="ECO:0000256" key="1">
    <source>
        <dbReference type="ARBA" id="ARBA00007365"/>
    </source>
</evidence>
<reference evidence="7 8" key="1">
    <citation type="submission" date="2020-08" db="EMBL/GenBank/DDBJ databases">
        <title>Plant Genome Project.</title>
        <authorList>
            <person name="Zhang R.-G."/>
        </authorList>
    </citation>
    <scope>NUCLEOTIDE SEQUENCE [LARGE SCALE GENOMIC DNA]</scope>
    <source>
        <tissue evidence="7">Rhizome</tissue>
    </source>
</reference>
<sequence length="234" mass="25288">MADSLTYIPNFRALCTGEKGFGYKGSSFHHVIKGFMIQGGDFDEGNVGAAAADLRENIVTCLLDVGALAWDKVIERGANRLRTKCYRGEVLDGMDMVKLIEPQETDRGDRPKKRVAISDSGTQLDLSFKNACPHFSKDDNVILAVSAGNGMGIRVEKGSSQTSTALKSAYKRVQIASATLVAQQHGDNQYVIPMERSVPSGPNQMEPVHGVTQVQPLGDTAAEKLHEPPSGARR</sequence>
<evidence type="ECO:0000256" key="2">
    <source>
        <dbReference type="ARBA" id="ARBA00013194"/>
    </source>
</evidence>
<dbReference type="Gene3D" id="2.40.100.10">
    <property type="entry name" value="Cyclophilin-like"/>
    <property type="match status" value="2"/>
</dbReference>
<dbReference type="EC" id="5.2.1.8" evidence="2"/>
<dbReference type="PROSITE" id="PS50072">
    <property type="entry name" value="CSA_PPIASE_2"/>
    <property type="match status" value="1"/>
</dbReference>